<dbReference type="InterPro" id="IPR058747">
    <property type="entry name" value="PglY_C"/>
</dbReference>
<dbReference type="InterPro" id="IPR058748">
    <property type="entry name" value="PglY_5th"/>
</dbReference>
<dbReference type="EMBL" id="VWXX01000028">
    <property type="protein sequence ID" value="KAA6183783.1"/>
    <property type="molecule type" value="Genomic_DNA"/>
</dbReference>
<evidence type="ECO:0000259" key="2">
    <source>
        <dbReference type="Pfam" id="PF26382"/>
    </source>
</evidence>
<dbReference type="AlphaFoldDB" id="A0A5M8FFY6"/>
<name>A0A5M8FFY6_9GAMM</name>
<dbReference type="Proteomes" id="UP000322981">
    <property type="component" value="Unassembled WGS sequence"/>
</dbReference>
<protein>
    <submittedName>
        <fullName evidence="3">Phage resistance protein</fullName>
    </submittedName>
</protein>
<proteinExistence type="predicted"/>
<gene>
    <name evidence="3" type="ORF">F2Q65_14615</name>
</gene>
<comment type="caution">
    <text evidence="3">The sequence shown here is derived from an EMBL/GenBank/DDBJ whole genome shotgun (WGS) entry which is preliminary data.</text>
</comment>
<evidence type="ECO:0000313" key="3">
    <source>
        <dbReference type="EMBL" id="KAA6183783.1"/>
    </source>
</evidence>
<dbReference type="RefSeq" id="WP_150094150.1">
    <property type="nucleotide sequence ID" value="NZ_VWXX01000028.1"/>
</dbReference>
<dbReference type="Pfam" id="PF26382">
    <property type="entry name" value="BREX_PglY_6th"/>
    <property type="match status" value="1"/>
</dbReference>
<dbReference type="OrthoDB" id="3201900at2"/>
<accession>A0A5M8FFY6</accession>
<sequence length="1221" mass="134979">MTLIKDLIEIPERVQRGDFVLNLASGLEAEAIDQTLRDYVVTPQLANCFDNALGFIKSAVTAGQNRNKGAYLHGSFGSGKSHFMAVLHLLLQGNSQARAIAELAPAISKHDDWMRSKNILLVPYHMIGAASLESGVLGGYARHVRKLHPEAAVPGFYLSERLFADANALRGHIGDAGFFAALNAHSGASGADDGWGDAAGGWDAVSFDAVLNGQAGEDDRTRLVSDLIGSLFSSFTDLANTQSGGYVEFDEGLRVMTQHAKALGYDAIILFLDELILWLASHLSDQGFVQREIQKVVKLVETGIPRELPMVSFIARQRDLREFVGDQYSGAQQVVLSDSLKHWEGRFHTITLEDRNLPVIAERRLLRPIDASARAQISEAFAQTEQMRADAFNILLTSHGDRQMFRSLYPFSPALVQALVALSSALQRERTALKVMLILLVEQRDTLTLGGIIPVGDLYDVIASEAEPFSEQMRLHFDNAKRLFERKLIPLLEAEHGLTFAGLTELPASDPRRVAFGNDMRLLKTLLLAALAPEIESFKQLTAHKLAALNHGTIRSPILGREAQTVLQKCRKWAGQVGEIKISDGASPTIGIQLSGVDTESILEKAQINDNEGNRRLLIKRLLFEAFGVRDDNQLFVEHEFKWRGTRRQVELVFQNIREITDNQTFESRDDDWKVIIDYPFDSRGYSPVDDQARIKEYEDQDGQARTLCWLPYFLSQAAQRNLGKLVILEDIFKSDDRFNQYSDHLSPQDRASAKSLLDNQRSQLRQQIKDYLLGAYGVAEPLPGSLDDHAHLASQFLSLQPGFSPRPPQGVTLGMAFEQLLGQALAFQYPDHPEFSTEVKLTDLGKVYEQIRRAIRAAHGRIDVDAGLRGLMAQIAQPLGLGEMHERHFIFKTDWPQHLSRELARQGGAVTVQALREAMDQPRPRGLPVAVQNLLIMVFAEQGQYAYSRYGNDYDDVTLKSIPDDLVLVKQELAEPEPWQAALEHAGALFGLTPSPLLTANNQNQLQRQVQEAVSADLENCRNLQADLDSHLDRLGIDKSCHRYQNAALALTLLERLKDLEGVALVDSLAAVTPVTSLQALGKSIRSASRVSNALADNNWDLLQTVWTGPDPAGAQVKVRVTQALQADELVTALADALRQAQKEATGIITRRTPPVNPPVNPQVNPTVHPPLSKGKKILKSGAHQGLGAHEAHCLLDDIQAELNEGVLVDISYQIVGEAD</sequence>
<keyword evidence="4" id="KW-1185">Reference proteome</keyword>
<evidence type="ECO:0000313" key="4">
    <source>
        <dbReference type="Proteomes" id="UP000322981"/>
    </source>
</evidence>
<reference evidence="3 4" key="1">
    <citation type="submission" date="2019-09" db="EMBL/GenBank/DDBJ databases">
        <title>Whole-genome sequence of the purple sulfur bacterium Thiohalocapsa marina DSM 19078.</title>
        <authorList>
            <person name="Kyndt J.A."/>
            <person name="Meyer T.E."/>
        </authorList>
    </citation>
    <scope>NUCLEOTIDE SEQUENCE [LARGE SCALE GENOMIC DNA]</scope>
    <source>
        <strain evidence="3 4">DSM 19078</strain>
    </source>
</reference>
<feature type="domain" description="ATPase PglY C-terminal" evidence="2">
    <location>
        <begin position="985"/>
        <end position="1155"/>
    </location>
</feature>
<evidence type="ECO:0000259" key="1">
    <source>
        <dbReference type="Pfam" id="PF26381"/>
    </source>
</evidence>
<dbReference type="Pfam" id="PF26381">
    <property type="entry name" value="BREX_PglY_5th"/>
    <property type="match status" value="1"/>
</dbReference>
<feature type="domain" description="ATPase PglY 5th" evidence="1">
    <location>
        <begin position="844"/>
        <end position="941"/>
    </location>
</feature>
<organism evidence="3 4">
    <name type="scientific">Thiohalocapsa marina</name>
    <dbReference type="NCBI Taxonomy" id="424902"/>
    <lineage>
        <taxon>Bacteria</taxon>
        <taxon>Pseudomonadati</taxon>
        <taxon>Pseudomonadota</taxon>
        <taxon>Gammaproteobacteria</taxon>
        <taxon>Chromatiales</taxon>
        <taxon>Chromatiaceae</taxon>
        <taxon>Thiohalocapsa</taxon>
    </lineage>
</organism>